<organism evidence="1 2">
    <name type="scientific">Asanoa siamensis</name>
    <dbReference type="NCBI Taxonomy" id="926357"/>
    <lineage>
        <taxon>Bacteria</taxon>
        <taxon>Bacillati</taxon>
        <taxon>Actinomycetota</taxon>
        <taxon>Actinomycetes</taxon>
        <taxon>Micromonosporales</taxon>
        <taxon>Micromonosporaceae</taxon>
        <taxon>Asanoa</taxon>
    </lineage>
</organism>
<gene>
    <name evidence="1" type="ORF">Asi02nite_55690</name>
</gene>
<sequence>MTVRTSGERQQLTVDLTASVDLTAKTVRVAMKQPVEMEVVQVGRDMFAHMTYLKDEPLVRLQVSKLRPTSTLRDATDVARHVGILGGVVTAEQRDAGRYAGVADLGLAAQNASGTARSQLAALGRVARNASAMPYEATLDAQGRLTALSYTAETATGALRTEIELTGLGEPVRIKRPARAEDATDWYYERF</sequence>
<evidence type="ECO:0000313" key="2">
    <source>
        <dbReference type="Proteomes" id="UP000604117"/>
    </source>
</evidence>
<keyword evidence="2" id="KW-1185">Reference proteome</keyword>
<proteinExistence type="predicted"/>
<accession>A0ABQ4CXN0</accession>
<dbReference type="Gene3D" id="2.50.20.20">
    <property type="match status" value="1"/>
</dbReference>
<name>A0ABQ4CXN0_9ACTN</name>
<dbReference type="EMBL" id="BONE01000052">
    <property type="protein sequence ID" value="GIF76051.1"/>
    <property type="molecule type" value="Genomic_DNA"/>
</dbReference>
<reference evidence="1 2" key="1">
    <citation type="submission" date="2021-01" db="EMBL/GenBank/DDBJ databases">
        <title>Whole genome shotgun sequence of Asanoa siamensis NBRC 107932.</title>
        <authorList>
            <person name="Komaki H."/>
            <person name="Tamura T."/>
        </authorList>
    </citation>
    <scope>NUCLEOTIDE SEQUENCE [LARGE SCALE GENOMIC DNA]</scope>
    <source>
        <strain evidence="1 2">NBRC 107932</strain>
    </source>
</reference>
<dbReference type="RefSeq" id="WP_203716877.1">
    <property type="nucleotide sequence ID" value="NZ_BONE01000052.1"/>
</dbReference>
<evidence type="ECO:0000313" key="1">
    <source>
        <dbReference type="EMBL" id="GIF76051.1"/>
    </source>
</evidence>
<dbReference type="Proteomes" id="UP000604117">
    <property type="component" value="Unassembled WGS sequence"/>
</dbReference>
<protein>
    <submittedName>
        <fullName evidence="1">Uncharacterized protein</fullName>
    </submittedName>
</protein>
<comment type="caution">
    <text evidence="1">The sequence shown here is derived from an EMBL/GenBank/DDBJ whole genome shotgun (WGS) entry which is preliminary data.</text>
</comment>